<keyword evidence="2" id="KW-1185">Reference proteome</keyword>
<name>A0A0C3EAZ6_9AGAM</name>
<evidence type="ECO:0000313" key="1">
    <source>
        <dbReference type="EMBL" id="KIM65116.1"/>
    </source>
</evidence>
<proteinExistence type="predicted"/>
<organism evidence="1 2">
    <name type="scientific">Scleroderma citrinum Foug A</name>
    <dbReference type="NCBI Taxonomy" id="1036808"/>
    <lineage>
        <taxon>Eukaryota</taxon>
        <taxon>Fungi</taxon>
        <taxon>Dikarya</taxon>
        <taxon>Basidiomycota</taxon>
        <taxon>Agaricomycotina</taxon>
        <taxon>Agaricomycetes</taxon>
        <taxon>Agaricomycetidae</taxon>
        <taxon>Boletales</taxon>
        <taxon>Sclerodermatineae</taxon>
        <taxon>Sclerodermataceae</taxon>
        <taxon>Scleroderma</taxon>
    </lineage>
</organism>
<reference evidence="1 2" key="1">
    <citation type="submission" date="2014-04" db="EMBL/GenBank/DDBJ databases">
        <authorList>
            <consortium name="DOE Joint Genome Institute"/>
            <person name="Kuo A."/>
            <person name="Kohler A."/>
            <person name="Nagy L.G."/>
            <person name="Floudas D."/>
            <person name="Copeland A."/>
            <person name="Barry K.W."/>
            <person name="Cichocki N."/>
            <person name="Veneault-Fourrey C."/>
            <person name="LaButti K."/>
            <person name="Lindquist E.A."/>
            <person name="Lipzen A."/>
            <person name="Lundell T."/>
            <person name="Morin E."/>
            <person name="Murat C."/>
            <person name="Sun H."/>
            <person name="Tunlid A."/>
            <person name="Henrissat B."/>
            <person name="Grigoriev I.V."/>
            <person name="Hibbett D.S."/>
            <person name="Martin F."/>
            <person name="Nordberg H.P."/>
            <person name="Cantor M.N."/>
            <person name="Hua S.X."/>
        </authorList>
    </citation>
    <scope>NUCLEOTIDE SEQUENCE [LARGE SCALE GENOMIC DNA]</scope>
    <source>
        <strain evidence="1 2">Foug A</strain>
    </source>
</reference>
<protein>
    <submittedName>
        <fullName evidence="1">Uncharacterized protein</fullName>
    </submittedName>
</protein>
<dbReference type="EMBL" id="KN822024">
    <property type="protein sequence ID" value="KIM65116.1"/>
    <property type="molecule type" value="Genomic_DNA"/>
</dbReference>
<dbReference type="Proteomes" id="UP000053989">
    <property type="component" value="Unassembled WGS sequence"/>
</dbReference>
<evidence type="ECO:0000313" key="2">
    <source>
        <dbReference type="Proteomes" id="UP000053989"/>
    </source>
</evidence>
<dbReference type="AlphaFoldDB" id="A0A0C3EAZ6"/>
<dbReference type="HOGENOM" id="CLU_1846283_0_0_1"/>
<dbReference type="InParanoid" id="A0A0C3EAZ6"/>
<accession>A0A0C3EAZ6</accession>
<sequence length="139" mass="15781">MYLRLLCSASCYSGKVVRLFRRIIRCANHQTKYAHWLSNSLEVGSSFAPDLEDASARESEPGASSPHSLISHTHPNAYFNTSILNLALCNQLHLHLPAFRYRMWHPLDCKAYAEQYAIFVDFAASDIDRNAEEFVVESS</sequence>
<reference evidence="2" key="2">
    <citation type="submission" date="2015-01" db="EMBL/GenBank/DDBJ databases">
        <title>Evolutionary Origins and Diversification of the Mycorrhizal Mutualists.</title>
        <authorList>
            <consortium name="DOE Joint Genome Institute"/>
            <consortium name="Mycorrhizal Genomics Consortium"/>
            <person name="Kohler A."/>
            <person name="Kuo A."/>
            <person name="Nagy L.G."/>
            <person name="Floudas D."/>
            <person name="Copeland A."/>
            <person name="Barry K.W."/>
            <person name="Cichocki N."/>
            <person name="Veneault-Fourrey C."/>
            <person name="LaButti K."/>
            <person name="Lindquist E.A."/>
            <person name="Lipzen A."/>
            <person name="Lundell T."/>
            <person name="Morin E."/>
            <person name="Murat C."/>
            <person name="Riley R."/>
            <person name="Ohm R."/>
            <person name="Sun H."/>
            <person name="Tunlid A."/>
            <person name="Henrissat B."/>
            <person name="Grigoriev I.V."/>
            <person name="Hibbett D.S."/>
            <person name="Martin F."/>
        </authorList>
    </citation>
    <scope>NUCLEOTIDE SEQUENCE [LARGE SCALE GENOMIC DNA]</scope>
    <source>
        <strain evidence="2">Foug A</strain>
    </source>
</reference>
<gene>
    <name evidence="1" type="ORF">SCLCIDRAFT_22915</name>
</gene>